<evidence type="ECO:0000256" key="2">
    <source>
        <dbReference type="ARBA" id="ARBA00022771"/>
    </source>
</evidence>
<name>A0A674NFN6_TAKRU</name>
<reference evidence="6" key="3">
    <citation type="submission" date="2025-09" db="UniProtKB">
        <authorList>
            <consortium name="Ensembl"/>
        </authorList>
    </citation>
    <scope>IDENTIFICATION</scope>
</reference>
<dbReference type="GeneTree" id="ENSGT00940000166590"/>
<protein>
    <recommendedName>
        <fullName evidence="5">CW-type domain-containing protein</fullName>
    </recommendedName>
</protein>
<sequence>MSCPLSRRRTKDGKPEIDFETDVTDFRLPSIQSQDIKNGLSRSGSMRHEQDVPEMQYSLKAYLSILYLKPRTQIFLRGKRNIPRLISKGLNIIEHDVYNPHFTNDKVKVTFGMNPWKKGHYGIMLYHKNRLIKAYEKVGCQLKTSGQRSGVGVIGIIECNFLKPAHNKQDFEYTKEYRLTLGALGVKLNDYCKAVVHLRAKGRVSLADGEGEEESAGAKALKWLQCRECLKWRSVPADHYEQVPESWTCSQNPNLRYRSCSVPEEAEEEPSAPIYRKSHKIQDFKKRRRHISKKDHSEEDETLSQCSSEPPESVQSSNASVYSSADGEHTKESTQHAKEQTDHTGDSPLWHASGRARAPDTEHVEEAREEKQRADRDEDACQQRTPFTRELVIKGNAHKEEPNREWDERLEDEDEDEEKHTHMESEARAQDNKDTSSNKRKAEPLFSCVNKKSCLQNQQAEAENVEEANPEKEPSIPEMSSEKTNNDRSSRVDEDGDTPERDQRGPPSLDERDRVANLQRLARLEKEVQNLRRLLGLQNSPSSPSPAQGSGDWAEFGQSALAQSVGEEPEEEEGPSRMQSSDSSFADRSSQECLRLIRANVVVLLTVVMPGLDLTNISTETSDVDSILEQVLEFNSCKLKMLPDAPK</sequence>
<dbReference type="GO" id="GO:0008270">
    <property type="term" value="F:zinc ion binding"/>
    <property type="evidence" value="ECO:0007669"/>
    <property type="project" value="UniProtKB-KW"/>
</dbReference>
<reference evidence="6" key="2">
    <citation type="submission" date="2025-08" db="UniProtKB">
        <authorList>
            <consortium name="Ensembl"/>
        </authorList>
    </citation>
    <scope>IDENTIFICATION</scope>
</reference>
<feature type="compositionally biased region" description="Basic and acidic residues" evidence="4">
    <location>
        <begin position="357"/>
        <end position="381"/>
    </location>
</feature>
<reference evidence="6 7" key="1">
    <citation type="journal article" date="2011" name="Genome Biol. Evol.">
        <title>Integration of the genetic map and genome assembly of fugu facilitates insights into distinct features of genome evolution in teleosts and mammals.</title>
        <authorList>
            <person name="Kai W."/>
            <person name="Kikuchi K."/>
            <person name="Tohari S."/>
            <person name="Chew A.K."/>
            <person name="Tay A."/>
            <person name="Fujiwara A."/>
            <person name="Hosoya S."/>
            <person name="Suetake H."/>
            <person name="Naruse K."/>
            <person name="Brenner S."/>
            <person name="Suzuki Y."/>
            <person name="Venkatesh B."/>
        </authorList>
    </citation>
    <scope>NUCLEOTIDE SEQUENCE [LARGE SCALE GENOMIC DNA]</scope>
</reference>
<keyword evidence="7" id="KW-1185">Reference proteome</keyword>
<feature type="compositionally biased region" description="Acidic residues" evidence="4">
    <location>
        <begin position="408"/>
        <end position="417"/>
    </location>
</feature>
<evidence type="ECO:0000313" key="7">
    <source>
        <dbReference type="Proteomes" id="UP000005226"/>
    </source>
</evidence>
<dbReference type="Proteomes" id="UP000005226">
    <property type="component" value="Chromosome 14"/>
</dbReference>
<proteinExistence type="predicted"/>
<dbReference type="InterPro" id="IPR011124">
    <property type="entry name" value="Znf_CW"/>
</dbReference>
<feature type="compositionally biased region" description="Low complexity" evidence="4">
    <location>
        <begin position="313"/>
        <end position="325"/>
    </location>
</feature>
<dbReference type="PANTHER" id="PTHR23336">
    <property type="entry name" value="ZINC FINGER CW-TYPE COILED-COIL DOMAIN PROTEIN 3"/>
    <property type="match status" value="1"/>
</dbReference>
<dbReference type="InterPro" id="IPR045261">
    <property type="entry name" value="MORC_ATPase"/>
</dbReference>
<dbReference type="GO" id="GO:0005654">
    <property type="term" value="C:nucleoplasm"/>
    <property type="evidence" value="ECO:0007669"/>
    <property type="project" value="TreeGrafter"/>
</dbReference>
<evidence type="ECO:0000256" key="4">
    <source>
        <dbReference type="SAM" id="MobiDB-lite"/>
    </source>
</evidence>
<dbReference type="GO" id="GO:0016887">
    <property type="term" value="F:ATP hydrolysis activity"/>
    <property type="evidence" value="ECO:0007669"/>
    <property type="project" value="InterPro"/>
</dbReference>
<feature type="compositionally biased region" description="Basic and acidic residues" evidence="4">
    <location>
        <begin position="326"/>
        <end position="345"/>
    </location>
</feature>
<feature type="compositionally biased region" description="Basic and acidic residues" evidence="4">
    <location>
        <begin position="418"/>
        <end position="443"/>
    </location>
</feature>
<dbReference type="PROSITE" id="PS51050">
    <property type="entry name" value="ZF_CW"/>
    <property type="match status" value="1"/>
</dbReference>
<dbReference type="Ensembl" id="ENSTRUT00000092206.1">
    <property type="protein sequence ID" value="ENSTRUP00000072459.1"/>
    <property type="gene ID" value="ENSTRUG00000031782.1"/>
</dbReference>
<dbReference type="OMA" id="WTYSPLA"/>
<keyword evidence="1" id="KW-0479">Metal-binding</keyword>
<dbReference type="AlphaFoldDB" id="A0A674NFN6"/>
<dbReference type="PANTHER" id="PTHR23336:SF22">
    <property type="entry name" value="MORC FAMILY CW-TYPE ZINC FINGER PROTEIN 4"/>
    <property type="match status" value="1"/>
</dbReference>
<dbReference type="InterPro" id="IPR041006">
    <property type="entry name" value="Morc_S5"/>
</dbReference>
<keyword evidence="3" id="KW-0862">Zinc</keyword>
<keyword evidence="2" id="KW-0863">Zinc-finger</keyword>
<feature type="region of interest" description="Disordered" evidence="4">
    <location>
        <begin position="535"/>
        <end position="585"/>
    </location>
</feature>
<feature type="compositionally biased region" description="Basic and acidic residues" evidence="4">
    <location>
        <begin position="397"/>
        <end position="407"/>
    </location>
</feature>
<evidence type="ECO:0000259" key="5">
    <source>
        <dbReference type="PROSITE" id="PS51050"/>
    </source>
</evidence>
<accession>A0A674NFN6</accession>
<feature type="domain" description="CW-type" evidence="5">
    <location>
        <begin position="217"/>
        <end position="268"/>
    </location>
</feature>
<dbReference type="Pfam" id="PF07496">
    <property type="entry name" value="zf-CW"/>
    <property type="match status" value="1"/>
</dbReference>
<evidence type="ECO:0000313" key="6">
    <source>
        <dbReference type="Ensembl" id="ENSTRUP00000072459.1"/>
    </source>
</evidence>
<feature type="region of interest" description="Disordered" evidence="4">
    <location>
        <begin position="266"/>
        <end position="518"/>
    </location>
</feature>
<dbReference type="Pfam" id="PF17942">
    <property type="entry name" value="Morc6_S5"/>
    <property type="match status" value="1"/>
</dbReference>
<organism evidence="6 7">
    <name type="scientific">Takifugu rubripes</name>
    <name type="common">Japanese pufferfish</name>
    <name type="synonym">Fugu rubripes</name>
    <dbReference type="NCBI Taxonomy" id="31033"/>
    <lineage>
        <taxon>Eukaryota</taxon>
        <taxon>Metazoa</taxon>
        <taxon>Chordata</taxon>
        <taxon>Craniata</taxon>
        <taxon>Vertebrata</taxon>
        <taxon>Euteleostomi</taxon>
        <taxon>Actinopterygii</taxon>
        <taxon>Neopterygii</taxon>
        <taxon>Teleostei</taxon>
        <taxon>Neoteleostei</taxon>
        <taxon>Acanthomorphata</taxon>
        <taxon>Eupercaria</taxon>
        <taxon>Tetraodontiformes</taxon>
        <taxon>Tetradontoidea</taxon>
        <taxon>Tetraodontidae</taxon>
        <taxon>Takifugu</taxon>
    </lineage>
</organism>
<evidence type="ECO:0000256" key="3">
    <source>
        <dbReference type="ARBA" id="ARBA00022833"/>
    </source>
</evidence>
<dbReference type="Gene3D" id="3.30.40.100">
    <property type="match status" value="1"/>
</dbReference>
<evidence type="ECO:0000256" key="1">
    <source>
        <dbReference type="ARBA" id="ARBA00022723"/>
    </source>
</evidence>
<dbReference type="InParanoid" id="A0A674NFN6"/>
<gene>
    <name evidence="6" type="primary">LOC101064781</name>
</gene>
<feature type="compositionally biased region" description="Basic and acidic residues" evidence="4">
    <location>
        <begin position="469"/>
        <end position="515"/>
    </location>
</feature>